<dbReference type="InterPro" id="IPR032675">
    <property type="entry name" value="LRR_dom_sf"/>
</dbReference>
<dbReference type="AlphaFoldDB" id="A0A015IIY7"/>
<evidence type="ECO:0000313" key="1">
    <source>
        <dbReference type="EMBL" id="EXX57112.1"/>
    </source>
</evidence>
<dbReference type="EMBL" id="JEMT01027437">
    <property type="protein sequence ID" value="EXX57112.1"/>
    <property type="molecule type" value="Genomic_DNA"/>
</dbReference>
<proteinExistence type="predicted"/>
<dbReference type="HOGENOM" id="CLU_028913_8_1_1"/>
<gene>
    <name evidence="1" type="ORF">RirG_210220</name>
</gene>
<protein>
    <recommendedName>
        <fullName evidence="3">F-box domain-containing protein</fullName>
    </recommendedName>
</protein>
<name>A0A015IIY7_RHIIW</name>
<dbReference type="SUPFAM" id="SSF52047">
    <property type="entry name" value="RNI-like"/>
    <property type="match status" value="1"/>
</dbReference>
<dbReference type="OrthoDB" id="10306914at2759"/>
<reference evidence="1 2" key="1">
    <citation type="submission" date="2014-02" db="EMBL/GenBank/DDBJ databases">
        <title>Single nucleus genome sequencing reveals high similarity among nuclei of an endomycorrhizal fungus.</title>
        <authorList>
            <person name="Lin K."/>
            <person name="Geurts R."/>
            <person name="Zhang Z."/>
            <person name="Limpens E."/>
            <person name="Saunders D.G."/>
            <person name="Mu D."/>
            <person name="Pang E."/>
            <person name="Cao H."/>
            <person name="Cha H."/>
            <person name="Lin T."/>
            <person name="Zhou Q."/>
            <person name="Shang Y."/>
            <person name="Li Y."/>
            <person name="Ivanov S."/>
            <person name="Sharma T."/>
            <person name="Velzen R.V."/>
            <person name="Ruijter N.D."/>
            <person name="Aanen D.K."/>
            <person name="Win J."/>
            <person name="Kamoun S."/>
            <person name="Bisseling T."/>
            <person name="Huang S."/>
        </authorList>
    </citation>
    <scope>NUCLEOTIDE SEQUENCE [LARGE SCALE GENOMIC DNA]</scope>
    <source>
        <strain evidence="2">DAOM197198w</strain>
    </source>
</reference>
<evidence type="ECO:0008006" key="3">
    <source>
        <dbReference type="Google" id="ProtNLM"/>
    </source>
</evidence>
<comment type="caution">
    <text evidence="1">The sequence shown here is derived from an EMBL/GenBank/DDBJ whole genome shotgun (WGS) entry which is preliminary data.</text>
</comment>
<sequence>MSKLNKDILFLIFEELQDDSISLFSCLMVNRLWCETVIPILWRNPWCYDINYYNKNYLFTIIVSYLSDDIKESLTRQGIQLPTVSCKLLLFDYLSFCRSIDVHTINIIASIGSSLAYDNFILQQEFYGLFMKKFQELKYLNMSTIGTIKHQIFYFPEAKLRFESLCELKCDTSIASSYFYGLAWLCQYIQRLIIDNFGVYSDNHHGIAKLIRVQKNLKYFEWKDDLNLHNSRPGRDPYEEIVLAIGNKVDTINHLKLDFKYRSPTKHEILPKFYKLKILSVSFYYFSEDFSDFSEERLKMLVYRDLEIFEIDYYELKAAYIIIENSGGHLKKIWLRPIYMIDRHVRNFYDNSLIFIRKVYERCLSIEYLTLIFPPLKQHFNEFEKLLKICQNLKSLLLVIYVQSDARPEEKQLLENGKELLKILIRSAPTSLREIRFICHVKFSLETLEEFLEKWRGRPALSILTLDCILGEKKYKKLINKYKNNGVIKNLKCVSFVNVVNMDFKI</sequence>
<evidence type="ECO:0000313" key="2">
    <source>
        <dbReference type="Proteomes" id="UP000022910"/>
    </source>
</evidence>
<dbReference type="Proteomes" id="UP000022910">
    <property type="component" value="Unassembled WGS sequence"/>
</dbReference>
<organism evidence="1 2">
    <name type="scientific">Rhizophagus irregularis (strain DAOM 197198w)</name>
    <name type="common">Glomus intraradices</name>
    <dbReference type="NCBI Taxonomy" id="1432141"/>
    <lineage>
        <taxon>Eukaryota</taxon>
        <taxon>Fungi</taxon>
        <taxon>Fungi incertae sedis</taxon>
        <taxon>Mucoromycota</taxon>
        <taxon>Glomeromycotina</taxon>
        <taxon>Glomeromycetes</taxon>
        <taxon>Glomerales</taxon>
        <taxon>Glomeraceae</taxon>
        <taxon>Rhizophagus</taxon>
    </lineage>
</organism>
<dbReference type="Gene3D" id="3.80.10.10">
    <property type="entry name" value="Ribonuclease Inhibitor"/>
    <property type="match status" value="1"/>
</dbReference>
<keyword evidence="2" id="KW-1185">Reference proteome</keyword>
<accession>A0A015IIY7</accession>